<keyword evidence="1" id="KW-0547">Nucleotide-binding</keyword>
<dbReference type="RefSeq" id="WP_343894470.1">
    <property type="nucleotide sequence ID" value="NZ_BAAAFZ010000013.1"/>
</dbReference>
<feature type="domain" description="Helicase C-terminal" evidence="9">
    <location>
        <begin position="235"/>
        <end position="382"/>
    </location>
</feature>
<dbReference type="InterPro" id="IPR014001">
    <property type="entry name" value="Helicase_ATP-bd"/>
</dbReference>
<evidence type="ECO:0000256" key="1">
    <source>
        <dbReference type="ARBA" id="ARBA00022741"/>
    </source>
</evidence>
<feature type="short sequence motif" description="Q motif" evidence="6">
    <location>
        <begin position="2"/>
        <end position="30"/>
    </location>
</feature>
<keyword evidence="2" id="KW-0378">Hydrolase</keyword>
<evidence type="ECO:0000259" key="10">
    <source>
        <dbReference type="PROSITE" id="PS51195"/>
    </source>
</evidence>
<dbReference type="GO" id="GO:0004386">
    <property type="term" value="F:helicase activity"/>
    <property type="evidence" value="ECO:0007669"/>
    <property type="project" value="UniProtKB-KW"/>
</dbReference>
<feature type="domain" description="Helicase ATP-binding" evidence="8">
    <location>
        <begin position="33"/>
        <end position="209"/>
    </location>
</feature>
<evidence type="ECO:0000256" key="6">
    <source>
        <dbReference type="PROSITE-ProRule" id="PRU00552"/>
    </source>
</evidence>
<evidence type="ECO:0000259" key="9">
    <source>
        <dbReference type="PROSITE" id="PS51194"/>
    </source>
</evidence>
<dbReference type="CDD" id="cd00268">
    <property type="entry name" value="DEADc"/>
    <property type="match status" value="1"/>
</dbReference>
<dbReference type="PROSITE" id="PS51195">
    <property type="entry name" value="Q_MOTIF"/>
    <property type="match status" value="1"/>
</dbReference>
<keyword evidence="4" id="KW-0067">ATP-binding</keyword>
<dbReference type="EMBL" id="BAAAFZ010000013">
    <property type="protein sequence ID" value="GAA0576496.1"/>
    <property type="molecule type" value="Genomic_DNA"/>
</dbReference>
<evidence type="ECO:0000313" key="11">
    <source>
        <dbReference type="EMBL" id="GAA0576496.1"/>
    </source>
</evidence>
<dbReference type="Pfam" id="PF00270">
    <property type="entry name" value="DEAD"/>
    <property type="match status" value="1"/>
</dbReference>
<dbReference type="InterPro" id="IPR001650">
    <property type="entry name" value="Helicase_C-like"/>
</dbReference>
<protein>
    <submittedName>
        <fullName evidence="11">DEAD/DEAH box helicase</fullName>
    </submittedName>
</protein>
<dbReference type="InterPro" id="IPR027417">
    <property type="entry name" value="P-loop_NTPase"/>
</dbReference>
<evidence type="ECO:0000256" key="7">
    <source>
        <dbReference type="SAM" id="MobiDB-lite"/>
    </source>
</evidence>
<accession>A0ABN1EXN8</accession>
<dbReference type="Pfam" id="PF00271">
    <property type="entry name" value="Helicase_C"/>
    <property type="match status" value="1"/>
</dbReference>
<reference evidence="11 12" key="1">
    <citation type="journal article" date="2019" name="Int. J. Syst. Evol. Microbiol.">
        <title>The Global Catalogue of Microorganisms (GCM) 10K type strain sequencing project: providing services to taxonomists for standard genome sequencing and annotation.</title>
        <authorList>
            <consortium name="The Broad Institute Genomics Platform"/>
            <consortium name="The Broad Institute Genome Sequencing Center for Infectious Disease"/>
            <person name="Wu L."/>
            <person name="Ma J."/>
        </authorList>
    </citation>
    <scope>NUCLEOTIDE SEQUENCE [LARGE SCALE GENOMIC DNA]</scope>
    <source>
        <strain evidence="11 12">JCM 9933</strain>
    </source>
</reference>
<dbReference type="CDD" id="cd18787">
    <property type="entry name" value="SF2_C_DEAD"/>
    <property type="match status" value="1"/>
</dbReference>
<dbReference type="Gene3D" id="3.40.50.300">
    <property type="entry name" value="P-loop containing nucleotide triphosphate hydrolases"/>
    <property type="match status" value="2"/>
</dbReference>
<feature type="region of interest" description="Disordered" evidence="7">
    <location>
        <begin position="369"/>
        <end position="484"/>
    </location>
</feature>
<organism evidence="11 12">
    <name type="scientific">Craurococcus roseus</name>
    <dbReference type="NCBI Taxonomy" id="77585"/>
    <lineage>
        <taxon>Bacteria</taxon>
        <taxon>Pseudomonadati</taxon>
        <taxon>Pseudomonadota</taxon>
        <taxon>Alphaproteobacteria</taxon>
        <taxon>Acetobacterales</taxon>
        <taxon>Acetobacteraceae</taxon>
        <taxon>Craurococcus</taxon>
    </lineage>
</organism>
<proteinExistence type="inferred from homology"/>
<evidence type="ECO:0000256" key="4">
    <source>
        <dbReference type="ARBA" id="ARBA00022840"/>
    </source>
</evidence>
<sequence length="484" mass="51188">MTQFSELGLAAPLLRALEEAGYETPTPIQAQAIPTVLEGRDLLGIAQTGTGKTAAFALPILHRLAAKGGRPPRGGCRVLVLSPTRELSSQIADSFREYGKHLGLSVAVVFGGVPHGAQRRALAAGIDVLVATPGRLLDHMGAGTARLDRVEVLVLDEADQMLDQGFLPAIRKVVAALPKQGRQTLFFSATMPNEIGRLASELLHNPARVEVAPVATTAERVAQRALHIEQGGKRGLLAKLLRGEGVGRALVFARTKHGADKVVKQLAMDGLSANAIHGNKSQGQRERALLEFRTGHAPILVATDIAARGIDVDGVTHVVQYDLPDVPEAYVHRIGRTARAGASGEAVALVAPDETDKLRAVEKLIRQSIPAEDLRQDKSAPLNRPQQAGGGGGRQRQGQGQRGRNNRGGGGGPAPQRHPSGRPQGSGNRRHGGGGAPLGSDAGRRRAEPVDAAPARQDRQRWRDADFRDSAPEPRGGSARQAAR</sequence>
<dbReference type="SMART" id="SM00487">
    <property type="entry name" value="DEXDc"/>
    <property type="match status" value="1"/>
</dbReference>
<dbReference type="PANTHER" id="PTHR47959:SF13">
    <property type="entry name" value="ATP-DEPENDENT RNA HELICASE RHLE"/>
    <property type="match status" value="1"/>
</dbReference>
<dbReference type="PROSITE" id="PS51194">
    <property type="entry name" value="HELICASE_CTER"/>
    <property type="match status" value="1"/>
</dbReference>
<dbReference type="SUPFAM" id="SSF52540">
    <property type="entry name" value="P-loop containing nucleoside triphosphate hydrolases"/>
    <property type="match status" value="2"/>
</dbReference>
<evidence type="ECO:0000256" key="3">
    <source>
        <dbReference type="ARBA" id="ARBA00022806"/>
    </source>
</evidence>
<dbReference type="InterPro" id="IPR014014">
    <property type="entry name" value="RNA_helicase_DEAD_Q_motif"/>
</dbReference>
<feature type="compositionally biased region" description="Basic and acidic residues" evidence="7">
    <location>
        <begin position="456"/>
        <end position="472"/>
    </location>
</feature>
<evidence type="ECO:0000256" key="5">
    <source>
        <dbReference type="ARBA" id="ARBA00038437"/>
    </source>
</evidence>
<gene>
    <name evidence="11" type="ORF">GCM10009416_13890</name>
</gene>
<evidence type="ECO:0000256" key="2">
    <source>
        <dbReference type="ARBA" id="ARBA00022801"/>
    </source>
</evidence>
<evidence type="ECO:0000259" key="8">
    <source>
        <dbReference type="PROSITE" id="PS51192"/>
    </source>
</evidence>
<dbReference type="InterPro" id="IPR050079">
    <property type="entry name" value="DEAD_box_RNA_helicase"/>
</dbReference>
<feature type="domain" description="DEAD-box RNA helicase Q" evidence="10">
    <location>
        <begin position="2"/>
        <end position="30"/>
    </location>
</feature>
<comment type="similarity">
    <text evidence="5">Belongs to the DEAD box helicase family.</text>
</comment>
<dbReference type="PANTHER" id="PTHR47959">
    <property type="entry name" value="ATP-DEPENDENT RNA HELICASE RHLE-RELATED"/>
    <property type="match status" value="1"/>
</dbReference>
<keyword evidence="12" id="KW-1185">Reference proteome</keyword>
<keyword evidence="3 11" id="KW-0347">Helicase</keyword>
<dbReference type="Proteomes" id="UP001501588">
    <property type="component" value="Unassembled WGS sequence"/>
</dbReference>
<dbReference type="InterPro" id="IPR044742">
    <property type="entry name" value="DEAD/DEAH_RhlB"/>
</dbReference>
<dbReference type="PROSITE" id="PS51192">
    <property type="entry name" value="HELICASE_ATP_BIND_1"/>
    <property type="match status" value="1"/>
</dbReference>
<comment type="caution">
    <text evidence="11">The sequence shown here is derived from an EMBL/GenBank/DDBJ whole genome shotgun (WGS) entry which is preliminary data.</text>
</comment>
<dbReference type="SMART" id="SM00490">
    <property type="entry name" value="HELICc"/>
    <property type="match status" value="1"/>
</dbReference>
<evidence type="ECO:0000313" key="12">
    <source>
        <dbReference type="Proteomes" id="UP001501588"/>
    </source>
</evidence>
<name>A0ABN1EXN8_9PROT</name>
<dbReference type="InterPro" id="IPR011545">
    <property type="entry name" value="DEAD/DEAH_box_helicase_dom"/>
</dbReference>